<keyword evidence="2" id="KW-1185">Reference proteome</keyword>
<reference evidence="1" key="1">
    <citation type="submission" date="2013-11" db="EMBL/GenBank/DDBJ databases">
        <title>Comparative genomics of Ignicoccus.</title>
        <authorList>
            <person name="Podar M."/>
        </authorList>
    </citation>
    <scope>NUCLEOTIDE SEQUENCE</scope>
    <source>
        <strain evidence="1">DSM 13166</strain>
    </source>
</reference>
<proteinExistence type="predicted"/>
<evidence type="ECO:0000313" key="1">
    <source>
        <dbReference type="EMBL" id="UXD22598.1"/>
    </source>
</evidence>
<dbReference type="AlphaFoldDB" id="A0A977KBJ3"/>
<dbReference type="KEGG" id="ipc:IPA_06575"/>
<organism evidence="1 2">
    <name type="scientific">Ignicoccus pacificus DSM 13166</name>
    <dbReference type="NCBI Taxonomy" id="940294"/>
    <lineage>
        <taxon>Archaea</taxon>
        <taxon>Thermoproteota</taxon>
        <taxon>Thermoprotei</taxon>
        <taxon>Desulfurococcales</taxon>
        <taxon>Desulfurococcaceae</taxon>
        <taxon>Ignicoccus</taxon>
    </lineage>
</organism>
<dbReference type="EMBL" id="CP006868">
    <property type="protein sequence ID" value="UXD22598.1"/>
    <property type="molecule type" value="Genomic_DNA"/>
</dbReference>
<dbReference type="Proteomes" id="UP001063698">
    <property type="component" value="Chromosome"/>
</dbReference>
<sequence>MLQINIGYYLGQSNLSVSQLTIRKLARIPKPFFICYRIHLHTGRLLFERRPLNKDKEGIEGENEKSRIEKLLENVREKERASRARR</sequence>
<accession>A0A977KBJ3</accession>
<gene>
    <name evidence="1" type="ORF">IPA_06575</name>
</gene>
<name>A0A977KBJ3_9CREN</name>
<evidence type="ECO:0000313" key="2">
    <source>
        <dbReference type="Proteomes" id="UP001063698"/>
    </source>
</evidence>
<protein>
    <submittedName>
        <fullName evidence="1">Uncharacterized protein</fullName>
    </submittedName>
</protein>